<evidence type="ECO:0000313" key="3">
    <source>
        <dbReference type="Proteomes" id="UP000092445"/>
    </source>
</evidence>
<keyword evidence="1" id="KW-0812">Transmembrane</keyword>
<dbReference type="AlphaFoldDB" id="A0A1B0ACJ4"/>
<proteinExistence type="predicted"/>
<dbReference type="EnsemblMetazoa" id="GPAI041189-RA">
    <property type="protein sequence ID" value="GPAI041189-PA"/>
    <property type="gene ID" value="GPAI041189"/>
</dbReference>
<keyword evidence="1" id="KW-1133">Transmembrane helix</keyword>
<protein>
    <submittedName>
        <fullName evidence="2">Uncharacterized protein</fullName>
    </submittedName>
</protein>
<organism evidence="2 3">
    <name type="scientific">Glossina pallidipes</name>
    <name type="common">Tsetse fly</name>
    <dbReference type="NCBI Taxonomy" id="7398"/>
    <lineage>
        <taxon>Eukaryota</taxon>
        <taxon>Metazoa</taxon>
        <taxon>Ecdysozoa</taxon>
        <taxon>Arthropoda</taxon>
        <taxon>Hexapoda</taxon>
        <taxon>Insecta</taxon>
        <taxon>Pterygota</taxon>
        <taxon>Neoptera</taxon>
        <taxon>Endopterygota</taxon>
        <taxon>Diptera</taxon>
        <taxon>Brachycera</taxon>
        <taxon>Muscomorpha</taxon>
        <taxon>Hippoboscoidea</taxon>
        <taxon>Glossinidae</taxon>
        <taxon>Glossina</taxon>
    </lineage>
</organism>
<dbReference type="Proteomes" id="UP000092445">
    <property type="component" value="Unassembled WGS sequence"/>
</dbReference>
<keyword evidence="1" id="KW-0472">Membrane</keyword>
<name>A0A1B0ACJ4_GLOPL</name>
<reference evidence="3" key="1">
    <citation type="submission" date="2014-03" db="EMBL/GenBank/DDBJ databases">
        <authorList>
            <person name="Aksoy S."/>
            <person name="Warren W."/>
            <person name="Wilson R.K."/>
        </authorList>
    </citation>
    <scope>NUCLEOTIDE SEQUENCE [LARGE SCALE GENOMIC DNA]</scope>
    <source>
        <strain evidence="3">IAEA</strain>
    </source>
</reference>
<keyword evidence="3" id="KW-1185">Reference proteome</keyword>
<evidence type="ECO:0000256" key="1">
    <source>
        <dbReference type="SAM" id="Phobius"/>
    </source>
</evidence>
<accession>A0A1B0ACJ4</accession>
<sequence>MDGVTVYSYSQFYVHAWLGMGECGVAVLVLILDTTNRLASDRQEVTKEYGLIFDNQTNNRDIFAQRSTIALTLATAPTNGCSDLLIPATGAATARFSTTASEAYEMAKALRRENLK</sequence>
<reference evidence="2" key="2">
    <citation type="submission" date="2020-05" db="UniProtKB">
        <authorList>
            <consortium name="EnsemblMetazoa"/>
        </authorList>
    </citation>
    <scope>IDENTIFICATION</scope>
    <source>
        <strain evidence="2">IAEA</strain>
    </source>
</reference>
<feature type="transmembrane region" description="Helical" evidence="1">
    <location>
        <begin position="12"/>
        <end position="32"/>
    </location>
</feature>
<evidence type="ECO:0000313" key="2">
    <source>
        <dbReference type="EnsemblMetazoa" id="GPAI041189-PA"/>
    </source>
</evidence>
<dbReference type="VEuPathDB" id="VectorBase:GPAI041189"/>